<evidence type="ECO:0000256" key="5">
    <source>
        <dbReference type="PROSITE-ProRule" id="PRU00520"/>
    </source>
</evidence>
<dbReference type="InterPro" id="IPR020456">
    <property type="entry name" value="Acylphosphatase"/>
</dbReference>
<feature type="domain" description="Acylphosphatase-like" evidence="7">
    <location>
        <begin position="3"/>
        <end position="90"/>
    </location>
</feature>
<dbReference type="InterPro" id="IPR036046">
    <property type="entry name" value="Acylphosphatase-like_dom_sf"/>
</dbReference>
<proteinExistence type="inferred from homology"/>
<reference evidence="8 9" key="1">
    <citation type="journal article" date="2015" name="Genome Announc.">
        <title>Expanding the biotechnology potential of lactobacilli through comparative genomics of 213 strains and associated genera.</title>
        <authorList>
            <person name="Sun Z."/>
            <person name="Harris H.M."/>
            <person name="McCann A."/>
            <person name="Guo C."/>
            <person name="Argimon S."/>
            <person name="Zhang W."/>
            <person name="Yang X."/>
            <person name="Jeffery I.B."/>
            <person name="Cooney J.C."/>
            <person name="Kagawa T.F."/>
            <person name="Liu W."/>
            <person name="Song Y."/>
            <person name="Salvetti E."/>
            <person name="Wrobel A."/>
            <person name="Rasinkangas P."/>
            <person name="Parkhill J."/>
            <person name="Rea M.C."/>
            <person name="O'Sullivan O."/>
            <person name="Ritari J."/>
            <person name="Douillard F.P."/>
            <person name="Paul Ross R."/>
            <person name="Yang R."/>
            <person name="Briner A.E."/>
            <person name="Felis G.E."/>
            <person name="de Vos W.M."/>
            <person name="Barrangou R."/>
            <person name="Klaenhammer T.R."/>
            <person name="Caufield P.W."/>
            <person name="Cui Y."/>
            <person name="Zhang H."/>
            <person name="O'Toole P.W."/>
        </authorList>
    </citation>
    <scope>NUCLEOTIDE SEQUENCE [LARGE SCALE GENOMIC DNA]</scope>
    <source>
        <strain evidence="8 9">DSM 21051</strain>
    </source>
</reference>
<dbReference type="PRINTS" id="PR00112">
    <property type="entry name" value="ACYLPHPHTASE"/>
</dbReference>
<evidence type="ECO:0000259" key="7">
    <source>
        <dbReference type="PROSITE" id="PS51160"/>
    </source>
</evidence>
<feature type="active site" evidence="5">
    <location>
        <position position="18"/>
    </location>
</feature>
<comment type="caution">
    <text evidence="8">The sequence shown here is derived from an EMBL/GenBank/DDBJ whole genome shotgun (WGS) entry which is preliminary data.</text>
</comment>
<dbReference type="SUPFAM" id="SSF54975">
    <property type="entry name" value="Acylphosphatase/BLUF domain-like"/>
    <property type="match status" value="1"/>
</dbReference>
<dbReference type="EC" id="3.6.1.7" evidence="2 5"/>
<dbReference type="Proteomes" id="UP000051015">
    <property type="component" value="Unassembled WGS sequence"/>
</dbReference>
<evidence type="ECO:0000313" key="8">
    <source>
        <dbReference type="EMBL" id="KRM96484.1"/>
    </source>
</evidence>
<dbReference type="OrthoDB" id="9808093at2"/>
<sequence length="90" mass="9964">MQAVKLTIFGRVQGVGFRYCTKLVADHLGITGIVRNNSDGSVYVEAQGELSELETFIEKIKVSPTPSGKVEKLIVTKIPPIEYSDFQITY</sequence>
<dbReference type="STRING" id="1423725.FC19_GL000778"/>
<dbReference type="PROSITE" id="PS00150">
    <property type="entry name" value="ACYLPHOSPHATASE_1"/>
    <property type="match status" value="1"/>
</dbReference>
<dbReference type="RefSeq" id="WP_057875792.1">
    <property type="nucleotide sequence ID" value="NZ_AYZD01000015.1"/>
</dbReference>
<evidence type="ECO:0000256" key="6">
    <source>
        <dbReference type="RuleBase" id="RU004168"/>
    </source>
</evidence>
<evidence type="ECO:0000256" key="1">
    <source>
        <dbReference type="ARBA" id="ARBA00005614"/>
    </source>
</evidence>
<protein>
    <recommendedName>
        <fullName evidence="3 5">acylphosphatase</fullName>
        <ecNumber evidence="2 5">3.6.1.7</ecNumber>
    </recommendedName>
</protein>
<organism evidence="8 9">
    <name type="scientific">Liquorilactobacillus aquaticus DSM 21051</name>
    <dbReference type="NCBI Taxonomy" id="1423725"/>
    <lineage>
        <taxon>Bacteria</taxon>
        <taxon>Bacillati</taxon>
        <taxon>Bacillota</taxon>
        <taxon>Bacilli</taxon>
        <taxon>Lactobacillales</taxon>
        <taxon>Lactobacillaceae</taxon>
        <taxon>Liquorilactobacillus</taxon>
    </lineage>
</organism>
<evidence type="ECO:0000313" key="9">
    <source>
        <dbReference type="Proteomes" id="UP000051015"/>
    </source>
</evidence>
<dbReference type="Gene3D" id="3.30.70.100">
    <property type="match status" value="1"/>
</dbReference>
<dbReference type="PANTHER" id="PTHR47268:SF4">
    <property type="entry name" value="ACYLPHOSPHATASE"/>
    <property type="match status" value="1"/>
</dbReference>
<dbReference type="Pfam" id="PF00708">
    <property type="entry name" value="Acylphosphatase"/>
    <property type="match status" value="1"/>
</dbReference>
<dbReference type="InterPro" id="IPR017968">
    <property type="entry name" value="Acylphosphatase_CS"/>
</dbReference>
<evidence type="ECO:0000256" key="4">
    <source>
        <dbReference type="ARBA" id="ARBA00047645"/>
    </source>
</evidence>
<accession>A0A0R2D3G1</accession>
<gene>
    <name evidence="8" type="ORF">FC19_GL000778</name>
</gene>
<dbReference type="InterPro" id="IPR001792">
    <property type="entry name" value="Acylphosphatase-like_dom"/>
</dbReference>
<keyword evidence="5" id="KW-0378">Hydrolase</keyword>
<feature type="active site" evidence="5">
    <location>
        <position position="36"/>
    </location>
</feature>
<dbReference type="PANTHER" id="PTHR47268">
    <property type="entry name" value="ACYLPHOSPHATASE"/>
    <property type="match status" value="1"/>
</dbReference>
<comment type="catalytic activity">
    <reaction evidence="4 5">
        <text>an acyl phosphate + H2O = a carboxylate + phosphate + H(+)</text>
        <dbReference type="Rhea" id="RHEA:14965"/>
        <dbReference type="ChEBI" id="CHEBI:15377"/>
        <dbReference type="ChEBI" id="CHEBI:15378"/>
        <dbReference type="ChEBI" id="CHEBI:29067"/>
        <dbReference type="ChEBI" id="CHEBI:43474"/>
        <dbReference type="ChEBI" id="CHEBI:59918"/>
        <dbReference type="EC" id="3.6.1.7"/>
    </reaction>
</comment>
<dbReference type="EMBL" id="AYZD01000015">
    <property type="protein sequence ID" value="KRM96484.1"/>
    <property type="molecule type" value="Genomic_DNA"/>
</dbReference>
<dbReference type="PATRIC" id="fig|1423725.3.peg.803"/>
<dbReference type="GO" id="GO:0003998">
    <property type="term" value="F:acylphosphatase activity"/>
    <property type="evidence" value="ECO:0007669"/>
    <property type="project" value="UniProtKB-EC"/>
</dbReference>
<keyword evidence="9" id="KW-1185">Reference proteome</keyword>
<evidence type="ECO:0000256" key="3">
    <source>
        <dbReference type="ARBA" id="ARBA00015991"/>
    </source>
</evidence>
<comment type="similarity">
    <text evidence="1 6">Belongs to the acylphosphatase family.</text>
</comment>
<name>A0A0R2D3G1_9LACO</name>
<dbReference type="PROSITE" id="PS51160">
    <property type="entry name" value="ACYLPHOSPHATASE_3"/>
    <property type="match status" value="1"/>
</dbReference>
<evidence type="ECO:0000256" key="2">
    <source>
        <dbReference type="ARBA" id="ARBA00012150"/>
    </source>
</evidence>
<dbReference type="AlphaFoldDB" id="A0A0R2D3G1"/>